<keyword evidence="2" id="KW-0540">Nuclease</keyword>
<accession>A0ABY9QBL8</accession>
<keyword evidence="3" id="KW-1185">Reference proteome</keyword>
<evidence type="ECO:0000313" key="3">
    <source>
        <dbReference type="Proteomes" id="UP001297580"/>
    </source>
</evidence>
<dbReference type="GO" id="GO:0016787">
    <property type="term" value="F:hydrolase activity"/>
    <property type="evidence" value="ECO:0007669"/>
    <property type="project" value="UniProtKB-KW"/>
</dbReference>
<reference evidence="2 3" key="1">
    <citation type="submission" date="2023-08" db="EMBL/GenBank/DDBJ databases">
        <title>Complete genome sequence of Geobacillus thermodenitrificans K1041, a genetically tractable strain representative of the genus Geobacillus.</title>
        <authorList>
            <person name="Kani S."/>
            <person name="Suzuki H."/>
        </authorList>
    </citation>
    <scope>NUCLEOTIDE SEQUENCE [LARGE SCALE GENOMIC DNA]</scope>
    <source>
        <strain evidence="2 3">K1041</strain>
    </source>
</reference>
<dbReference type="Pfam" id="PF03161">
    <property type="entry name" value="LAGLIDADG_2"/>
    <property type="match status" value="1"/>
</dbReference>
<dbReference type="Proteomes" id="UP001297580">
    <property type="component" value="Chromosome"/>
</dbReference>
<keyword evidence="2" id="KW-0378">Hydrolase</keyword>
<evidence type="ECO:0000313" key="2">
    <source>
        <dbReference type="EMBL" id="WMV75946.1"/>
    </source>
</evidence>
<dbReference type="Gene3D" id="1.10.10.60">
    <property type="entry name" value="Homeodomain-like"/>
    <property type="match status" value="1"/>
</dbReference>
<sequence length="282" mass="33523">MDDLSKLTPVQQNVLIASIIGDGEITKLYKKSRRKNHSYREHFGKEQAEYRKWKISFFDNLLYITPRSQCVRSSSLPLFTRLYPYFYHDDGSKHIPIPLLTYCTLPHFLAVLYMDDGSLCISPNINKRKKVIYLTPHIYLYLQNYPPEELKKLQQHILSYFGVTFRLSNHPNGQGCILRTTSVRDTFHFLDIISSAISTCPSMYYKTNWNERLKIEKEKWQKIFPDFELLTSSHERSKPYSKKEIQQLKEMKQKGATIQEIADTLQRSYWSIVYKWREIQKE</sequence>
<dbReference type="RefSeq" id="WP_236934270.1">
    <property type="nucleotide sequence ID" value="NZ_CP133461.1"/>
</dbReference>
<dbReference type="InterPro" id="IPR004860">
    <property type="entry name" value="LAGLIDADG_dom"/>
</dbReference>
<dbReference type="EMBL" id="CP133461">
    <property type="protein sequence ID" value="WMV75946.1"/>
    <property type="molecule type" value="Genomic_DNA"/>
</dbReference>
<name>A0ABY9QBL8_GEOTD</name>
<evidence type="ECO:0000259" key="1">
    <source>
        <dbReference type="Pfam" id="PF03161"/>
    </source>
</evidence>
<dbReference type="Gene3D" id="3.10.28.10">
    <property type="entry name" value="Homing endonucleases"/>
    <property type="match status" value="2"/>
</dbReference>
<protein>
    <submittedName>
        <fullName evidence="2">DNA endonuclease</fullName>
    </submittedName>
</protein>
<dbReference type="SUPFAM" id="SSF55608">
    <property type="entry name" value="Homing endonucleases"/>
    <property type="match status" value="1"/>
</dbReference>
<proteinExistence type="predicted"/>
<keyword evidence="2" id="KW-0255">Endonuclease</keyword>
<organism evidence="2 3">
    <name type="scientific">Geobacillus thermodenitrificans</name>
    <dbReference type="NCBI Taxonomy" id="33940"/>
    <lineage>
        <taxon>Bacteria</taxon>
        <taxon>Bacillati</taxon>
        <taxon>Bacillota</taxon>
        <taxon>Bacilli</taxon>
        <taxon>Bacillales</taxon>
        <taxon>Anoxybacillaceae</taxon>
        <taxon>Geobacillus</taxon>
    </lineage>
</organism>
<dbReference type="GO" id="GO:0004519">
    <property type="term" value="F:endonuclease activity"/>
    <property type="evidence" value="ECO:0007669"/>
    <property type="project" value="UniProtKB-KW"/>
</dbReference>
<dbReference type="InterPro" id="IPR027434">
    <property type="entry name" value="Homing_endonucl"/>
</dbReference>
<gene>
    <name evidence="2" type="ORF">HSX42_17275</name>
</gene>
<feature type="domain" description="Homing endonuclease LAGLIDADG" evidence="1">
    <location>
        <begin position="14"/>
        <end position="177"/>
    </location>
</feature>